<keyword evidence="1" id="KW-1133">Transmembrane helix</keyword>
<evidence type="ECO:0000313" key="2">
    <source>
        <dbReference type="EMBL" id="EDW65666.1"/>
    </source>
</evidence>
<name>B4M1W2_DROVI</name>
<evidence type="ECO:0000313" key="3">
    <source>
        <dbReference type="Proteomes" id="UP000008792"/>
    </source>
</evidence>
<feature type="transmembrane region" description="Helical" evidence="1">
    <location>
        <begin position="76"/>
        <end position="100"/>
    </location>
</feature>
<proteinExistence type="predicted"/>
<dbReference type="eggNOG" id="ENOG502TB7I">
    <property type="taxonomic scope" value="Eukaryota"/>
</dbReference>
<dbReference type="AlphaFoldDB" id="B4M1W2"/>
<dbReference type="PhylomeDB" id="B4M1W2"/>
<dbReference type="OMA" id="PWVSTCC"/>
<dbReference type="EMBL" id="CH940651">
    <property type="protein sequence ID" value="EDW65666.1"/>
    <property type="molecule type" value="Genomic_DNA"/>
</dbReference>
<keyword evidence="1" id="KW-0472">Membrane</keyword>
<accession>B4M1W2</accession>
<evidence type="ECO:0000256" key="1">
    <source>
        <dbReference type="SAM" id="Phobius"/>
    </source>
</evidence>
<keyword evidence="1" id="KW-0812">Transmembrane</keyword>
<keyword evidence="3" id="KW-1185">Reference proteome</keyword>
<feature type="transmembrane region" description="Helical" evidence="1">
    <location>
        <begin position="49"/>
        <end position="70"/>
    </location>
</feature>
<gene>
    <name evidence="2" type="primary">Dvir\GJ19386</name>
    <name evidence="2" type="ORF">Dvir_GJ19386</name>
</gene>
<dbReference type="KEGG" id="dvi:6631745"/>
<reference evidence="2 3" key="1">
    <citation type="journal article" date="2007" name="Nature">
        <title>Evolution of genes and genomes on the Drosophila phylogeny.</title>
        <authorList>
            <consortium name="Drosophila 12 Genomes Consortium"/>
            <person name="Clark A.G."/>
            <person name="Eisen M.B."/>
            <person name="Smith D.R."/>
            <person name="Bergman C.M."/>
            <person name="Oliver B."/>
            <person name="Markow T.A."/>
            <person name="Kaufman T.C."/>
            <person name="Kellis M."/>
            <person name="Gelbart W."/>
            <person name="Iyer V.N."/>
            <person name="Pollard D.A."/>
            <person name="Sackton T.B."/>
            <person name="Larracuente A.M."/>
            <person name="Singh N.D."/>
            <person name="Abad J.P."/>
            <person name="Abt D.N."/>
            <person name="Adryan B."/>
            <person name="Aguade M."/>
            <person name="Akashi H."/>
            <person name="Anderson W.W."/>
            <person name="Aquadro C.F."/>
            <person name="Ardell D.H."/>
            <person name="Arguello R."/>
            <person name="Artieri C.G."/>
            <person name="Barbash D.A."/>
            <person name="Barker D."/>
            <person name="Barsanti P."/>
            <person name="Batterham P."/>
            <person name="Batzoglou S."/>
            <person name="Begun D."/>
            <person name="Bhutkar A."/>
            <person name="Blanco E."/>
            <person name="Bosak S.A."/>
            <person name="Bradley R.K."/>
            <person name="Brand A.D."/>
            <person name="Brent M.R."/>
            <person name="Brooks A.N."/>
            <person name="Brown R.H."/>
            <person name="Butlin R.K."/>
            <person name="Caggese C."/>
            <person name="Calvi B.R."/>
            <person name="Bernardo de Carvalho A."/>
            <person name="Caspi A."/>
            <person name="Castrezana S."/>
            <person name="Celniker S.E."/>
            <person name="Chang J.L."/>
            <person name="Chapple C."/>
            <person name="Chatterji S."/>
            <person name="Chinwalla A."/>
            <person name="Civetta A."/>
            <person name="Clifton S.W."/>
            <person name="Comeron J.M."/>
            <person name="Costello J.C."/>
            <person name="Coyne J.A."/>
            <person name="Daub J."/>
            <person name="David R.G."/>
            <person name="Delcher A.L."/>
            <person name="Delehaunty K."/>
            <person name="Do C.B."/>
            <person name="Ebling H."/>
            <person name="Edwards K."/>
            <person name="Eickbush T."/>
            <person name="Evans J.D."/>
            <person name="Filipski A."/>
            <person name="Findeiss S."/>
            <person name="Freyhult E."/>
            <person name="Fulton L."/>
            <person name="Fulton R."/>
            <person name="Garcia A.C."/>
            <person name="Gardiner A."/>
            <person name="Garfield D.A."/>
            <person name="Garvin B.E."/>
            <person name="Gibson G."/>
            <person name="Gilbert D."/>
            <person name="Gnerre S."/>
            <person name="Godfrey J."/>
            <person name="Good R."/>
            <person name="Gotea V."/>
            <person name="Gravely B."/>
            <person name="Greenberg A.J."/>
            <person name="Griffiths-Jones S."/>
            <person name="Gross S."/>
            <person name="Guigo R."/>
            <person name="Gustafson E.A."/>
            <person name="Haerty W."/>
            <person name="Hahn M.W."/>
            <person name="Halligan D.L."/>
            <person name="Halpern A.L."/>
            <person name="Halter G.M."/>
            <person name="Han M.V."/>
            <person name="Heger A."/>
            <person name="Hillier L."/>
            <person name="Hinrichs A.S."/>
            <person name="Holmes I."/>
            <person name="Hoskins R.A."/>
            <person name="Hubisz M.J."/>
            <person name="Hultmark D."/>
            <person name="Huntley M.A."/>
            <person name="Jaffe D.B."/>
            <person name="Jagadeeshan S."/>
            <person name="Jeck W.R."/>
            <person name="Johnson J."/>
            <person name="Jones C.D."/>
            <person name="Jordan W.C."/>
            <person name="Karpen G.H."/>
            <person name="Kataoka E."/>
            <person name="Keightley P.D."/>
            <person name="Kheradpour P."/>
            <person name="Kirkness E.F."/>
            <person name="Koerich L.B."/>
            <person name="Kristiansen K."/>
            <person name="Kudrna D."/>
            <person name="Kulathinal R.J."/>
            <person name="Kumar S."/>
            <person name="Kwok R."/>
            <person name="Lander E."/>
            <person name="Langley C.H."/>
            <person name="Lapoint R."/>
            <person name="Lazzaro B.P."/>
            <person name="Lee S.J."/>
            <person name="Levesque L."/>
            <person name="Li R."/>
            <person name="Lin C.F."/>
            <person name="Lin M.F."/>
            <person name="Lindblad-Toh K."/>
            <person name="Llopart A."/>
            <person name="Long M."/>
            <person name="Low L."/>
            <person name="Lozovsky E."/>
            <person name="Lu J."/>
            <person name="Luo M."/>
            <person name="Machado C.A."/>
            <person name="Makalowski W."/>
            <person name="Marzo M."/>
            <person name="Matsuda M."/>
            <person name="Matzkin L."/>
            <person name="McAllister B."/>
            <person name="McBride C.S."/>
            <person name="McKernan B."/>
            <person name="McKernan K."/>
            <person name="Mendez-Lago M."/>
            <person name="Minx P."/>
            <person name="Mollenhauer M.U."/>
            <person name="Montooth K."/>
            <person name="Mount S.M."/>
            <person name="Mu X."/>
            <person name="Myers E."/>
            <person name="Negre B."/>
            <person name="Newfeld S."/>
            <person name="Nielsen R."/>
            <person name="Noor M.A."/>
            <person name="O'Grady P."/>
            <person name="Pachter L."/>
            <person name="Papaceit M."/>
            <person name="Parisi M.J."/>
            <person name="Parisi M."/>
            <person name="Parts L."/>
            <person name="Pedersen J.S."/>
            <person name="Pesole G."/>
            <person name="Phillippy A.M."/>
            <person name="Ponting C.P."/>
            <person name="Pop M."/>
            <person name="Porcelli D."/>
            <person name="Powell J.R."/>
            <person name="Prohaska S."/>
            <person name="Pruitt K."/>
            <person name="Puig M."/>
            <person name="Quesneville H."/>
            <person name="Ram K.R."/>
            <person name="Rand D."/>
            <person name="Rasmussen M.D."/>
            <person name="Reed L.K."/>
            <person name="Reenan R."/>
            <person name="Reily A."/>
            <person name="Remington K.A."/>
            <person name="Rieger T.T."/>
            <person name="Ritchie M.G."/>
            <person name="Robin C."/>
            <person name="Rogers Y.H."/>
            <person name="Rohde C."/>
            <person name="Rozas J."/>
            <person name="Rubenfield M.J."/>
            <person name="Ruiz A."/>
            <person name="Russo S."/>
            <person name="Salzberg S.L."/>
            <person name="Sanchez-Gracia A."/>
            <person name="Saranga D.J."/>
            <person name="Sato H."/>
            <person name="Schaeffer S.W."/>
            <person name="Schatz M.C."/>
            <person name="Schlenke T."/>
            <person name="Schwartz R."/>
            <person name="Segarra C."/>
            <person name="Singh R.S."/>
            <person name="Sirot L."/>
            <person name="Sirota M."/>
            <person name="Sisneros N.B."/>
            <person name="Smith C.D."/>
            <person name="Smith T.F."/>
            <person name="Spieth J."/>
            <person name="Stage D.E."/>
            <person name="Stark A."/>
            <person name="Stephan W."/>
            <person name="Strausberg R.L."/>
            <person name="Strempel S."/>
            <person name="Sturgill D."/>
            <person name="Sutton G."/>
            <person name="Sutton G.G."/>
            <person name="Tao W."/>
            <person name="Teichmann S."/>
            <person name="Tobari Y.N."/>
            <person name="Tomimura Y."/>
            <person name="Tsolas J.M."/>
            <person name="Valente V.L."/>
            <person name="Venter E."/>
            <person name="Venter J.C."/>
            <person name="Vicario S."/>
            <person name="Vieira F.G."/>
            <person name="Vilella A.J."/>
            <person name="Villasante A."/>
            <person name="Walenz B."/>
            <person name="Wang J."/>
            <person name="Wasserman M."/>
            <person name="Watts T."/>
            <person name="Wilson D."/>
            <person name="Wilson R.K."/>
            <person name="Wing R.A."/>
            <person name="Wolfner M.F."/>
            <person name="Wong A."/>
            <person name="Wong G.K."/>
            <person name="Wu C.I."/>
            <person name="Wu G."/>
            <person name="Yamamoto D."/>
            <person name="Yang H.P."/>
            <person name="Yang S.P."/>
            <person name="Yorke J.A."/>
            <person name="Yoshida K."/>
            <person name="Zdobnov E."/>
            <person name="Zhang P."/>
            <person name="Zhang Y."/>
            <person name="Zimin A.V."/>
            <person name="Baldwin J."/>
            <person name="Abdouelleil A."/>
            <person name="Abdulkadir J."/>
            <person name="Abebe A."/>
            <person name="Abera B."/>
            <person name="Abreu J."/>
            <person name="Acer S.C."/>
            <person name="Aftuck L."/>
            <person name="Alexander A."/>
            <person name="An P."/>
            <person name="Anderson E."/>
            <person name="Anderson S."/>
            <person name="Arachi H."/>
            <person name="Azer M."/>
            <person name="Bachantsang P."/>
            <person name="Barry A."/>
            <person name="Bayul T."/>
            <person name="Berlin A."/>
            <person name="Bessette D."/>
            <person name="Bloom T."/>
            <person name="Blye J."/>
            <person name="Boguslavskiy L."/>
            <person name="Bonnet C."/>
            <person name="Boukhgalter B."/>
            <person name="Bourzgui I."/>
            <person name="Brown A."/>
            <person name="Cahill P."/>
            <person name="Channer S."/>
            <person name="Cheshatsang Y."/>
            <person name="Chuda L."/>
            <person name="Citroen M."/>
            <person name="Collymore A."/>
            <person name="Cooke P."/>
            <person name="Costello M."/>
            <person name="D'Aco K."/>
            <person name="Daza R."/>
            <person name="De Haan G."/>
            <person name="DeGray S."/>
            <person name="DeMaso C."/>
            <person name="Dhargay N."/>
            <person name="Dooley K."/>
            <person name="Dooley E."/>
            <person name="Doricent M."/>
            <person name="Dorje P."/>
            <person name="Dorjee K."/>
            <person name="Dupes A."/>
            <person name="Elong R."/>
            <person name="Falk J."/>
            <person name="Farina A."/>
            <person name="Faro S."/>
            <person name="Ferguson D."/>
            <person name="Fisher S."/>
            <person name="Foley C.D."/>
            <person name="Franke A."/>
            <person name="Friedrich D."/>
            <person name="Gadbois L."/>
            <person name="Gearin G."/>
            <person name="Gearin C.R."/>
            <person name="Giannoukos G."/>
            <person name="Goode T."/>
            <person name="Graham J."/>
            <person name="Grandbois E."/>
            <person name="Grewal S."/>
            <person name="Gyaltsen K."/>
            <person name="Hafez N."/>
            <person name="Hagos B."/>
            <person name="Hall J."/>
            <person name="Henson C."/>
            <person name="Hollinger A."/>
            <person name="Honan T."/>
            <person name="Huard M.D."/>
            <person name="Hughes L."/>
            <person name="Hurhula B."/>
            <person name="Husby M.E."/>
            <person name="Kamat A."/>
            <person name="Kanga B."/>
            <person name="Kashin S."/>
            <person name="Khazanovich D."/>
            <person name="Kisner P."/>
            <person name="Lance K."/>
            <person name="Lara M."/>
            <person name="Lee W."/>
            <person name="Lennon N."/>
            <person name="Letendre F."/>
            <person name="LeVine R."/>
            <person name="Lipovsky A."/>
            <person name="Liu X."/>
            <person name="Liu J."/>
            <person name="Liu S."/>
            <person name="Lokyitsang T."/>
            <person name="Lokyitsang Y."/>
            <person name="Lubonja R."/>
            <person name="Lui A."/>
            <person name="MacDonald P."/>
            <person name="Magnisalis V."/>
            <person name="Maru K."/>
            <person name="Matthews C."/>
            <person name="McCusker W."/>
            <person name="McDonough S."/>
            <person name="Mehta T."/>
            <person name="Meldrim J."/>
            <person name="Meneus L."/>
            <person name="Mihai O."/>
            <person name="Mihalev A."/>
            <person name="Mihova T."/>
            <person name="Mittelman R."/>
            <person name="Mlenga V."/>
            <person name="Montmayeur A."/>
            <person name="Mulrain L."/>
            <person name="Navidi A."/>
            <person name="Naylor J."/>
            <person name="Negash T."/>
            <person name="Nguyen T."/>
            <person name="Nguyen N."/>
            <person name="Nicol R."/>
            <person name="Norbu C."/>
            <person name="Norbu N."/>
            <person name="Novod N."/>
            <person name="O'Neill B."/>
            <person name="Osman S."/>
            <person name="Markiewicz E."/>
            <person name="Oyono O.L."/>
            <person name="Patti C."/>
            <person name="Phunkhang P."/>
            <person name="Pierre F."/>
            <person name="Priest M."/>
            <person name="Raghuraman S."/>
            <person name="Rege F."/>
            <person name="Reyes R."/>
            <person name="Rise C."/>
            <person name="Rogov P."/>
            <person name="Ross K."/>
            <person name="Ryan E."/>
            <person name="Settipalli S."/>
            <person name="Shea T."/>
            <person name="Sherpa N."/>
            <person name="Shi L."/>
            <person name="Shih D."/>
            <person name="Sparrow T."/>
            <person name="Spaulding J."/>
            <person name="Stalker J."/>
            <person name="Stange-Thomann N."/>
            <person name="Stavropoulos S."/>
            <person name="Stone C."/>
            <person name="Strader C."/>
            <person name="Tesfaye S."/>
            <person name="Thomson T."/>
            <person name="Thoulutsang Y."/>
            <person name="Thoulutsang D."/>
            <person name="Topham K."/>
            <person name="Topping I."/>
            <person name="Tsamla T."/>
            <person name="Vassiliev H."/>
            <person name="Vo A."/>
            <person name="Wangchuk T."/>
            <person name="Wangdi T."/>
            <person name="Weiand M."/>
            <person name="Wilkinson J."/>
            <person name="Wilson A."/>
            <person name="Yadav S."/>
            <person name="Young G."/>
            <person name="Yu Q."/>
            <person name="Zembek L."/>
            <person name="Zhong D."/>
            <person name="Zimmer A."/>
            <person name="Zwirko Z."/>
            <person name="Jaffe D.B."/>
            <person name="Alvarez P."/>
            <person name="Brockman W."/>
            <person name="Butler J."/>
            <person name="Chin C."/>
            <person name="Gnerre S."/>
            <person name="Grabherr M."/>
            <person name="Kleber M."/>
            <person name="Mauceli E."/>
            <person name="MacCallum I."/>
        </authorList>
    </citation>
    <scope>NUCLEOTIDE SEQUENCE [LARGE SCALE GENOMIC DNA]</scope>
    <source>
        <strain evidence="3">Tucson 15010-1051.87</strain>
    </source>
</reference>
<feature type="transmembrane region" description="Helical" evidence="1">
    <location>
        <begin position="107"/>
        <end position="129"/>
    </location>
</feature>
<protein>
    <submittedName>
        <fullName evidence="2">Uncharacterized protein</fullName>
    </submittedName>
</protein>
<dbReference type="InParanoid" id="B4M1W2"/>
<feature type="transmembrane region" description="Helical" evidence="1">
    <location>
        <begin position="6"/>
        <end position="28"/>
    </location>
</feature>
<organism evidence="2 3">
    <name type="scientific">Drosophila virilis</name>
    <name type="common">Fruit fly</name>
    <dbReference type="NCBI Taxonomy" id="7244"/>
    <lineage>
        <taxon>Eukaryota</taxon>
        <taxon>Metazoa</taxon>
        <taxon>Ecdysozoa</taxon>
        <taxon>Arthropoda</taxon>
        <taxon>Hexapoda</taxon>
        <taxon>Insecta</taxon>
        <taxon>Pterygota</taxon>
        <taxon>Neoptera</taxon>
        <taxon>Endopterygota</taxon>
        <taxon>Diptera</taxon>
        <taxon>Brachycera</taxon>
        <taxon>Muscomorpha</taxon>
        <taxon>Ephydroidea</taxon>
        <taxon>Drosophilidae</taxon>
        <taxon>Drosophila</taxon>
    </lineage>
</organism>
<sequence length="156" mass="17748">MSDTIAKVIYGTLLLALIIHTPKVSILITLDANRSHQFHAAIKGFRKSILLAALFTMLAVLPIQEFNGIIKPGKKLFVLLVMPWVSTCCLMFVTNSLLLLKITERTLVLSSWHCFAKALMVYCILFGFATEQIMHWYSIYHLHDCNHSIEEKYPPV</sequence>
<dbReference type="HOGENOM" id="CLU_1628792_0_0_1"/>
<dbReference type="Proteomes" id="UP000008792">
    <property type="component" value="Unassembled WGS sequence"/>
</dbReference>
<dbReference type="OrthoDB" id="7861463at2759"/>